<dbReference type="Proteomes" id="UP001204144">
    <property type="component" value="Unassembled WGS sequence"/>
</dbReference>
<reference evidence="2 3" key="1">
    <citation type="submission" date="2018-11" db="EMBL/GenBank/DDBJ databases">
        <title>Novel bacteria species description.</title>
        <authorList>
            <person name="Han J.-H."/>
        </authorList>
    </citation>
    <scope>NUCLEOTIDE SEQUENCE [LARGE SCALE GENOMIC DNA]</scope>
    <source>
        <strain evidence="2 3">KCTC23259</strain>
    </source>
</reference>
<keyword evidence="2" id="KW-0378">Hydrolase</keyword>
<name>A0AAE3H3P0_9BACT</name>
<dbReference type="InterPro" id="IPR052892">
    <property type="entry name" value="NA-targeting_endonuclease"/>
</dbReference>
<dbReference type="PANTHER" id="PTHR33877:SF1">
    <property type="entry name" value="TYPE IV METHYL-DIRECTED RESTRICTION ENZYME ECOKMCRA"/>
    <property type="match status" value="1"/>
</dbReference>
<feature type="domain" description="HNH nuclease" evidence="1">
    <location>
        <begin position="8"/>
        <end position="63"/>
    </location>
</feature>
<dbReference type="AlphaFoldDB" id="A0AAE3H3P0"/>
<evidence type="ECO:0000313" key="2">
    <source>
        <dbReference type="EMBL" id="MCP9764357.1"/>
    </source>
</evidence>
<protein>
    <submittedName>
        <fullName evidence="2">HNH endonuclease</fullName>
    </submittedName>
</protein>
<evidence type="ECO:0000259" key="1">
    <source>
        <dbReference type="SMART" id="SM00507"/>
    </source>
</evidence>
<evidence type="ECO:0000313" key="3">
    <source>
        <dbReference type="Proteomes" id="UP001204144"/>
    </source>
</evidence>
<comment type="caution">
    <text evidence="2">The sequence shown here is derived from an EMBL/GenBank/DDBJ whole genome shotgun (WGS) entry which is preliminary data.</text>
</comment>
<sequence length="134" mass="15803">MRKSLSQATKVFVAERANYRCEYCLISENLSFYKFQIEHIISIKHDGDDQRENLAYCCPECNYSKGTDIGTFIHNKLTRFFNPRTDNWMDHFTIKNGEIIGKTDIGKATVNILKFNQIDRLIFRNQLISMDLYF</sequence>
<dbReference type="EMBL" id="RJUF01000173">
    <property type="protein sequence ID" value="MCP9764357.1"/>
    <property type="molecule type" value="Genomic_DNA"/>
</dbReference>
<dbReference type="GO" id="GO:0008270">
    <property type="term" value="F:zinc ion binding"/>
    <property type="evidence" value="ECO:0007669"/>
    <property type="project" value="InterPro"/>
</dbReference>
<proteinExistence type="predicted"/>
<dbReference type="SMART" id="SM00507">
    <property type="entry name" value="HNHc"/>
    <property type="match status" value="1"/>
</dbReference>
<dbReference type="PANTHER" id="PTHR33877">
    <property type="entry name" value="SLL1193 PROTEIN"/>
    <property type="match status" value="1"/>
</dbReference>
<dbReference type="CDD" id="cd00085">
    <property type="entry name" value="HNHc"/>
    <property type="match status" value="1"/>
</dbReference>
<organism evidence="2 3">
    <name type="scientific">Lacihabitans soyangensis</name>
    <dbReference type="NCBI Taxonomy" id="869394"/>
    <lineage>
        <taxon>Bacteria</taxon>
        <taxon>Pseudomonadati</taxon>
        <taxon>Bacteroidota</taxon>
        <taxon>Cytophagia</taxon>
        <taxon>Cytophagales</taxon>
        <taxon>Leadbetterellaceae</taxon>
        <taxon>Lacihabitans</taxon>
    </lineage>
</organism>
<keyword evidence="2" id="KW-0540">Nuclease</keyword>
<gene>
    <name evidence="2" type="ORF">EGI31_15540</name>
</gene>
<dbReference type="GO" id="GO:0004519">
    <property type="term" value="F:endonuclease activity"/>
    <property type="evidence" value="ECO:0007669"/>
    <property type="project" value="UniProtKB-KW"/>
</dbReference>
<accession>A0AAE3H3P0</accession>
<dbReference type="InterPro" id="IPR003615">
    <property type="entry name" value="HNH_nuc"/>
</dbReference>
<dbReference type="GO" id="GO:0003676">
    <property type="term" value="F:nucleic acid binding"/>
    <property type="evidence" value="ECO:0007669"/>
    <property type="project" value="InterPro"/>
</dbReference>
<dbReference type="Gene3D" id="1.10.30.50">
    <property type="match status" value="1"/>
</dbReference>
<dbReference type="Pfam" id="PF01844">
    <property type="entry name" value="HNH"/>
    <property type="match status" value="1"/>
</dbReference>
<keyword evidence="2" id="KW-0255">Endonuclease</keyword>
<dbReference type="RefSeq" id="WP_255038044.1">
    <property type="nucleotide sequence ID" value="NZ_RJUF01000173.1"/>
</dbReference>
<dbReference type="InterPro" id="IPR002711">
    <property type="entry name" value="HNH"/>
</dbReference>
<keyword evidence="3" id="KW-1185">Reference proteome</keyword>